<reference evidence="1 2" key="1">
    <citation type="journal article" date="2014" name="Proc. Natl. Acad. Sci. U.S.A.">
        <title>Molecular dissection of the evolution of carbapenem-resistant multilocus sequence type 258 Klebsiella pneumoniae.</title>
        <authorList>
            <person name="Deleo F.R."/>
            <person name="Chen L."/>
            <person name="Porcella S.F."/>
            <person name="Martens C.A."/>
            <person name="Kobayashi S.D."/>
            <person name="Porter A.R."/>
            <person name="Chavda K.D."/>
            <person name="Jacobs M.R."/>
            <person name="Mathema B."/>
            <person name="Olsen R.J."/>
            <person name="Bonomo R.A."/>
            <person name="Musser J.M."/>
            <person name="Kreiswirth B.N."/>
        </authorList>
    </citation>
    <scope>NUCLEOTIDE SEQUENCE [LARGE SCALE GENOMIC DNA]</scope>
    <source>
        <strain evidence="1">30684/NJST258_2</strain>
    </source>
</reference>
<dbReference type="EMBL" id="CP006918">
    <property type="protein sequence ID" value="AHM80956.1"/>
    <property type="molecule type" value="Genomic_DNA"/>
</dbReference>
<organism evidence="1 2">
    <name type="scientific">Klebsiella pneumoniae 30684/NJST258_2</name>
    <dbReference type="NCBI Taxonomy" id="1420013"/>
    <lineage>
        <taxon>Bacteria</taxon>
        <taxon>Pseudomonadati</taxon>
        <taxon>Pseudomonadota</taxon>
        <taxon>Gammaproteobacteria</taxon>
        <taxon>Enterobacterales</taxon>
        <taxon>Enterobacteriaceae</taxon>
        <taxon>Klebsiella/Raoultella group</taxon>
        <taxon>Klebsiella</taxon>
        <taxon>Klebsiella pneumoniae complex</taxon>
    </lineage>
</organism>
<dbReference type="KEGG" id="kps:KPNJ2_04176"/>
<accession>W8VHT7</accession>
<dbReference type="AlphaFoldDB" id="W8VHT7"/>
<sequence>MKRAPTLFDARFFAGTRKARRKGDVYHHMR</sequence>
<dbReference type="HOGENOM" id="CLU_3404035_0_0_6"/>
<dbReference type="Proteomes" id="UP000019586">
    <property type="component" value="Chromosome"/>
</dbReference>
<evidence type="ECO:0000313" key="1">
    <source>
        <dbReference type="EMBL" id="AHM80956.1"/>
    </source>
</evidence>
<protein>
    <submittedName>
        <fullName evidence="1">Uncharacterized protein</fullName>
    </submittedName>
</protein>
<evidence type="ECO:0000313" key="2">
    <source>
        <dbReference type="Proteomes" id="UP000019586"/>
    </source>
</evidence>
<gene>
    <name evidence="1" type="ORF">KPNJ2_04176</name>
</gene>
<proteinExistence type="predicted"/>
<name>W8VHT7_KLEPN</name>